<sequence length="73" mass="7622">MQTSVAAAAAVAAADKSSEEVDERVQRVGVTASKISGEAQDRAERLGVDLANLLLSKGAKEILTVARQLNDAR</sequence>
<dbReference type="InterPro" id="IPR036803">
    <property type="entry name" value="Porphobilinogen_deaminase_C_sf"/>
</dbReference>
<dbReference type="Proteomes" id="UP000438429">
    <property type="component" value="Unassembled WGS sequence"/>
</dbReference>
<comment type="caution">
    <text evidence="1">The sequence shown here is derived from an EMBL/GenBank/DDBJ whole genome shotgun (WGS) entry which is preliminary data.</text>
</comment>
<evidence type="ECO:0000313" key="2">
    <source>
        <dbReference type="Proteomes" id="UP000438429"/>
    </source>
</evidence>
<dbReference type="Gene3D" id="3.30.160.40">
    <property type="entry name" value="Porphobilinogen deaminase, C-terminal domain"/>
    <property type="match status" value="1"/>
</dbReference>
<accession>A0A6A4SCU3</accession>
<dbReference type="AlphaFoldDB" id="A0A6A4SCU3"/>
<evidence type="ECO:0000313" key="1">
    <source>
        <dbReference type="EMBL" id="KAF0030285.1"/>
    </source>
</evidence>
<name>A0A6A4SCU3_SCOMX</name>
<protein>
    <submittedName>
        <fullName evidence="1">Uncharacterized protein</fullName>
    </submittedName>
</protein>
<dbReference type="GO" id="GO:0004418">
    <property type="term" value="F:hydroxymethylbilane synthase activity"/>
    <property type="evidence" value="ECO:0007669"/>
    <property type="project" value="InterPro"/>
</dbReference>
<organism evidence="1 2">
    <name type="scientific">Scophthalmus maximus</name>
    <name type="common">Turbot</name>
    <name type="synonym">Psetta maxima</name>
    <dbReference type="NCBI Taxonomy" id="52904"/>
    <lineage>
        <taxon>Eukaryota</taxon>
        <taxon>Metazoa</taxon>
        <taxon>Chordata</taxon>
        <taxon>Craniata</taxon>
        <taxon>Vertebrata</taxon>
        <taxon>Euteleostomi</taxon>
        <taxon>Actinopterygii</taxon>
        <taxon>Neopterygii</taxon>
        <taxon>Teleostei</taxon>
        <taxon>Neoteleostei</taxon>
        <taxon>Acanthomorphata</taxon>
        <taxon>Carangaria</taxon>
        <taxon>Pleuronectiformes</taxon>
        <taxon>Pleuronectoidei</taxon>
        <taxon>Scophthalmidae</taxon>
        <taxon>Scophthalmus</taxon>
    </lineage>
</organism>
<dbReference type="GO" id="GO:0033014">
    <property type="term" value="P:tetrapyrrole biosynthetic process"/>
    <property type="evidence" value="ECO:0007669"/>
    <property type="project" value="InterPro"/>
</dbReference>
<dbReference type="EMBL" id="VEVO01000015">
    <property type="protein sequence ID" value="KAF0030285.1"/>
    <property type="molecule type" value="Genomic_DNA"/>
</dbReference>
<proteinExistence type="predicted"/>
<reference evidence="1 2" key="1">
    <citation type="submission" date="2019-06" db="EMBL/GenBank/DDBJ databases">
        <title>Draft genomes of female and male turbot (Scophthalmus maximus).</title>
        <authorList>
            <person name="Xu H."/>
            <person name="Xu X.-W."/>
            <person name="Shao C."/>
            <person name="Chen S."/>
        </authorList>
    </citation>
    <scope>NUCLEOTIDE SEQUENCE [LARGE SCALE GENOMIC DNA]</scope>
    <source>
        <strain evidence="1">Ysfricsl-2016a</strain>
        <tissue evidence="1">Blood</tissue>
    </source>
</reference>
<gene>
    <name evidence="1" type="ORF">F2P81_017016</name>
</gene>